<dbReference type="RefSeq" id="WP_125664434.1">
    <property type="nucleotide sequence ID" value="NZ_AP019308.1"/>
</dbReference>
<proteinExistence type="predicted"/>
<dbReference type="InterPro" id="IPR012854">
    <property type="entry name" value="Cu_amine_oxidase-like_N"/>
</dbReference>
<accession>A0A3G9IZI6</accession>
<protein>
    <submittedName>
        <fullName evidence="1">Uncharacterized protein</fullName>
    </submittedName>
</protein>
<name>A0A3G9IZI6_9BACL</name>
<keyword evidence="2" id="KW-1185">Reference proteome</keyword>
<dbReference type="Pfam" id="PF07833">
    <property type="entry name" value="Cu_amine_oxidN1"/>
    <property type="match status" value="1"/>
</dbReference>
<reference evidence="1 2" key="1">
    <citation type="submission" date="2018-11" db="EMBL/GenBank/DDBJ databases">
        <title>Complete genome sequence of Paenibacillus baekrokdamisoli strain KCTC 33723.</title>
        <authorList>
            <person name="Kang S.W."/>
            <person name="Lee K.C."/>
            <person name="Kim K.K."/>
            <person name="Kim J.S."/>
            <person name="Kim D.S."/>
            <person name="Ko S.H."/>
            <person name="Yang S.H."/>
            <person name="Lee J.S."/>
        </authorList>
    </citation>
    <scope>NUCLEOTIDE SEQUENCE [LARGE SCALE GENOMIC DNA]</scope>
    <source>
        <strain evidence="1 2">KCTC 33723</strain>
    </source>
</reference>
<dbReference type="AlphaFoldDB" id="A0A3G9IZI6"/>
<organism evidence="1 2">
    <name type="scientific">Paenibacillus baekrokdamisoli</name>
    <dbReference type="NCBI Taxonomy" id="1712516"/>
    <lineage>
        <taxon>Bacteria</taxon>
        <taxon>Bacillati</taxon>
        <taxon>Bacillota</taxon>
        <taxon>Bacilli</taxon>
        <taxon>Bacillales</taxon>
        <taxon>Paenibacillaceae</taxon>
        <taxon>Paenibacillus</taxon>
    </lineage>
</organism>
<dbReference type="KEGG" id="pbk:Back11_56550"/>
<gene>
    <name evidence="1" type="ORF">Back11_56550</name>
</gene>
<dbReference type="EMBL" id="AP019308">
    <property type="protein sequence ID" value="BBH24310.1"/>
    <property type="molecule type" value="Genomic_DNA"/>
</dbReference>
<evidence type="ECO:0000313" key="2">
    <source>
        <dbReference type="Proteomes" id="UP000275368"/>
    </source>
</evidence>
<evidence type="ECO:0000313" key="1">
    <source>
        <dbReference type="EMBL" id="BBH24310.1"/>
    </source>
</evidence>
<dbReference type="Proteomes" id="UP000275368">
    <property type="component" value="Chromosome"/>
</dbReference>
<sequence length="166" mass="18423">MNDKIKGLIVGITIGFLLTASTAFASNSTSIKAVIHKINIYVDGTKKTNTDAITYKGSVYVPIRILGNSIGKQVGLNGENIYIGKQPVTQITDDKAIKIVYNKIKKEADKYHLHFMIESDATSNKITVHAFEDFPDHIATYGWYYVDRTTGKTTKMDMLTGDEVNL</sequence>
<dbReference type="OrthoDB" id="574706at2"/>